<dbReference type="Proteomes" id="UP000646827">
    <property type="component" value="Unassembled WGS sequence"/>
</dbReference>
<dbReference type="OrthoDB" id="2240037at2759"/>
<organism evidence="1 2">
    <name type="scientific">Circinella minor</name>
    <dbReference type="NCBI Taxonomy" id="1195481"/>
    <lineage>
        <taxon>Eukaryota</taxon>
        <taxon>Fungi</taxon>
        <taxon>Fungi incertae sedis</taxon>
        <taxon>Mucoromycota</taxon>
        <taxon>Mucoromycotina</taxon>
        <taxon>Mucoromycetes</taxon>
        <taxon>Mucorales</taxon>
        <taxon>Lichtheimiaceae</taxon>
        <taxon>Circinella</taxon>
    </lineage>
</organism>
<evidence type="ECO:0000313" key="1">
    <source>
        <dbReference type="EMBL" id="KAG2219702.1"/>
    </source>
</evidence>
<evidence type="ECO:0000313" key="2">
    <source>
        <dbReference type="Proteomes" id="UP000646827"/>
    </source>
</evidence>
<reference evidence="1 2" key="1">
    <citation type="submission" date="2020-12" db="EMBL/GenBank/DDBJ databases">
        <title>Metabolic potential, ecology and presence of endohyphal bacteria is reflected in genomic diversity of Mucoromycotina.</title>
        <authorList>
            <person name="Muszewska A."/>
            <person name="Okrasinska A."/>
            <person name="Steczkiewicz K."/>
            <person name="Drgas O."/>
            <person name="Orlowska M."/>
            <person name="Perlinska-Lenart U."/>
            <person name="Aleksandrzak-Piekarczyk T."/>
            <person name="Szatraj K."/>
            <person name="Zielenkiewicz U."/>
            <person name="Pilsyk S."/>
            <person name="Malc E."/>
            <person name="Mieczkowski P."/>
            <person name="Kruszewska J.S."/>
            <person name="Biernat P."/>
            <person name="Pawlowska J."/>
        </authorList>
    </citation>
    <scope>NUCLEOTIDE SEQUENCE [LARGE SCALE GENOMIC DNA]</scope>
    <source>
        <strain evidence="1 2">CBS 142.35</strain>
    </source>
</reference>
<proteinExistence type="predicted"/>
<accession>A0A8H7S0T7</accession>
<protein>
    <submittedName>
        <fullName evidence="1">Uncharacterized protein</fullName>
    </submittedName>
</protein>
<keyword evidence="2" id="KW-1185">Reference proteome</keyword>
<sequence>MSENESFARWDETVSSATKLEMDEAHINIPNFGRRIDILVITRTTGEEKAVELVAIEHKKFGEKREVMLEQQNKNIITNACIITQLKKRFKVETEPNSITNPLIMNIQDFS</sequence>
<dbReference type="AlphaFoldDB" id="A0A8H7S0T7"/>
<name>A0A8H7S0T7_9FUNG</name>
<gene>
    <name evidence="1" type="ORF">INT45_001874</name>
</gene>
<comment type="caution">
    <text evidence="1">The sequence shown here is derived from an EMBL/GenBank/DDBJ whole genome shotgun (WGS) entry which is preliminary data.</text>
</comment>
<dbReference type="EMBL" id="JAEPRB010000168">
    <property type="protein sequence ID" value="KAG2219702.1"/>
    <property type="molecule type" value="Genomic_DNA"/>
</dbReference>